<feature type="transmembrane region" description="Helical" evidence="1">
    <location>
        <begin position="53"/>
        <end position="73"/>
    </location>
</feature>
<evidence type="ECO:0000313" key="2">
    <source>
        <dbReference type="EMBL" id="EDM79246.1"/>
    </source>
</evidence>
<dbReference type="RefSeq" id="WP_006971583.1">
    <property type="nucleotide sequence ID" value="NZ_ABCS01000021.1"/>
</dbReference>
<proteinExistence type="predicted"/>
<reference evidence="2 3" key="1">
    <citation type="submission" date="2007-06" db="EMBL/GenBank/DDBJ databases">
        <authorList>
            <person name="Shimkets L."/>
            <person name="Ferriera S."/>
            <person name="Johnson J."/>
            <person name="Kravitz S."/>
            <person name="Beeson K."/>
            <person name="Sutton G."/>
            <person name="Rogers Y.-H."/>
            <person name="Friedman R."/>
            <person name="Frazier M."/>
            <person name="Venter J.C."/>
        </authorList>
    </citation>
    <scope>NUCLEOTIDE SEQUENCE [LARGE SCALE GENOMIC DNA]</scope>
    <source>
        <strain evidence="2 3">SIR-1</strain>
    </source>
</reference>
<feature type="transmembrane region" description="Helical" evidence="1">
    <location>
        <begin position="16"/>
        <end position="41"/>
    </location>
</feature>
<dbReference type="Proteomes" id="UP000005801">
    <property type="component" value="Unassembled WGS sequence"/>
</dbReference>
<name>A6G4D4_9BACT</name>
<organism evidence="2 3">
    <name type="scientific">Plesiocystis pacifica SIR-1</name>
    <dbReference type="NCBI Taxonomy" id="391625"/>
    <lineage>
        <taxon>Bacteria</taxon>
        <taxon>Pseudomonadati</taxon>
        <taxon>Myxococcota</taxon>
        <taxon>Polyangia</taxon>
        <taxon>Nannocystales</taxon>
        <taxon>Nannocystaceae</taxon>
        <taxon>Plesiocystis</taxon>
    </lineage>
</organism>
<comment type="caution">
    <text evidence="2">The sequence shown here is derived from an EMBL/GenBank/DDBJ whole genome shotgun (WGS) entry which is preliminary data.</text>
</comment>
<dbReference type="EMBL" id="ABCS01000021">
    <property type="protein sequence ID" value="EDM79246.1"/>
    <property type="molecule type" value="Genomic_DNA"/>
</dbReference>
<keyword evidence="1" id="KW-1133">Transmembrane helix</keyword>
<evidence type="ECO:0000256" key="1">
    <source>
        <dbReference type="SAM" id="Phobius"/>
    </source>
</evidence>
<dbReference type="AlphaFoldDB" id="A6G4D4"/>
<keyword evidence="3" id="KW-1185">Reference proteome</keyword>
<protein>
    <submittedName>
        <fullName evidence="2">Uncharacterized protein</fullName>
    </submittedName>
</protein>
<keyword evidence="1" id="KW-0472">Membrane</keyword>
<accession>A6G4D4</accession>
<gene>
    <name evidence="2" type="ORF">PPSIR1_03878</name>
</gene>
<evidence type="ECO:0000313" key="3">
    <source>
        <dbReference type="Proteomes" id="UP000005801"/>
    </source>
</evidence>
<keyword evidence="1" id="KW-0812">Transmembrane</keyword>
<sequence>MSDGAPEAERFPVDRVAVAMIVGAGVVLTPGCIFLTVYWLARGVSWSPFAFDLQAAVYLVVAALSLWVGVIALRTTTRELSGALGVRFDARGVTRGRTRLEWSAVEAVETPRHGVLELVAGDERLRLCPYLFADAKAVTALVESKTS</sequence>